<feature type="domain" description="Spore germination GerAC-like C-terminal" evidence="8">
    <location>
        <begin position="217"/>
        <end position="352"/>
    </location>
</feature>
<comment type="caution">
    <text evidence="10">The sequence shown here is derived from an EMBL/GenBank/DDBJ whole genome shotgun (WGS) entry which is preliminary data.</text>
</comment>
<dbReference type="NCBIfam" id="TIGR02887">
    <property type="entry name" value="spore_ger_x_C"/>
    <property type="match status" value="1"/>
</dbReference>
<reference evidence="10 11" key="1">
    <citation type="submission" date="2019-05" db="EMBL/GenBank/DDBJ databases">
        <title>Psychrobacillus vulpis sp. nov., a new species isolated from feces of a red fox that inhabits in The Tablas de Daimiel Natural Park, Albacete, Spain.</title>
        <authorList>
            <person name="Rodriguez M."/>
            <person name="Reina J.C."/>
            <person name="Bejar V."/>
            <person name="Llamas I."/>
        </authorList>
    </citation>
    <scope>NUCLEOTIDE SEQUENCE [LARGE SCALE GENOMIC DNA]</scope>
    <source>
        <strain evidence="10 11">NHI-2</strain>
    </source>
</reference>
<keyword evidence="11" id="KW-1185">Reference proteome</keyword>
<evidence type="ECO:0000256" key="7">
    <source>
        <dbReference type="ARBA" id="ARBA00023288"/>
    </source>
</evidence>
<keyword evidence="6" id="KW-0564">Palmitate</keyword>
<dbReference type="Gene3D" id="3.30.300.210">
    <property type="entry name" value="Nutrient germinant receptor protein C, domain 3"/>
    <property type="match status" value="1"/>
</dbReference>
<evidence type="ECO:0000256" key="2">
    <source>
        <dbReference type="ARBA" id="ARBA00007886"/>
    </source>
</evidence>
<evidence type="ECO:0000259" key="8">
    <source>
        <dbReference type="Pfam" id="PF05504"/>
    </source>
</evidence>
<proteinExistence type="inferred from homology"/>
<gene>
    <name evidence="10" type="ORF">FG383_01230</name>
</gene>
<dbReference type="Proteomes" id="UP000318937">
    <property type="component" value="Unassembled WGS sequence"/>
</dbReference>
<evidence type="ECO:0000313" key="11">
    <source>
        <dbReference type="Proteomes" id="UP000318937"/>
    </source>
</evidence>
<evidence type="ECO:0000256" key="4">
    <source>
        <dbReference type="ARBA" id="ARBA00022729"/>
    </source>
</evidence>
<evidence type="ECO:0000259" key="9">
    <source>
        <dbReference type="Pfam" id="PF25198"/>
    </source>
</evidence>
<dbReference type="InterPro" id="IPR008844">
    <property type="entry name" value="Spore_GerAC-like"/>
</dbReference>
<evidence type="ECO:0000256" key="5">
    <source>
        <dbReference type="ARBA" id="ARBA00023136"/>
    </source>
</evidence>
<evidence type="ECO:0000256" key="6">
    <source>
        <dbReference type="ARBA" id="ARBA00023139"/>
    </source>
</evidence>
<dbReference type="PANTHER" id="PTHR35789">
    <property type="entry name" value="SPORE GERMINATION PROTEIN B3"/>
    <property type="match status" value="1"/>
</dbReference>
<dbReference type="AlphaFoldDB" id="A0A544TM18"/>
<dbReference type="Pfam" id="PF25198">
    <property type="entry name" value="Spore_GerAC_N"/>
    <property type="match status" value="1"/>
</dbReference>
<accession>A0A544TM18</accession>
<keyword evidence="7" id="KW-0449">Lipoprotein</keyword>
<evidence type="ECO:0000256" key="3">
    <source>
        <dbReference type="ARBA" id="ARBA00022544"/>
    </source>
</evidence>
<dbReference type="GO" id="GO:0009847">
    <property type="term" value="P:spore germination"/>
    <property type="evidence" value="ECO:0007669"/>
    <property type="project" value="InterPro"/>
</dbReference>
<dbReference type="RefSeq" id="WP_142605026.1">
    <property type="nucleotide sequence ID" value="NZ_VDGG01000002.1"/>
</dbReference>
<dbReference type="GO" id="GO:0016020">
    <property type="term" value="C:membrane"/>
    <property type="evidence" value="ECO:0007669"/>
    <property type="project" value="UniProtKB-SubCell"/>
</dbReference>
<dbReference type="InterPro" id="IPR038501">
    <property type="entry name" value="Spore_GerAC_C_sf"/>
</dbReference>
<dbReference type="EMBL" id="VDGG01000002">
    <property type="protein sequence ID" value="TQR18502.1"/>
    <property type="molecule type" value="Genomic_DNA"/>
</dbReference>
<sequence length="384" mass="44234">MGRNKLIFLGFVLVVMLSGCWGQNEPERMLYTHGLGIDYEDDKFKVYVQIIDFNKVAKSEQPNPSPVQSEVGYASGRTLDEAVFKLYNSSDQKIYWGHQTFIVFSEEALKNEGMNDIIDTLIRYRETRYQIWLFATDDSVKEVLLTTPVIDTAITLSKLGDPMNSFHQSSLIEPVDIRRMIIGLNEPGHEVVIPYVKITENWETVEGKDKMARSAGVGLVTTKGFKGFINREKMFGLMWMNDKTEREEVTFSLNSDEEDVMSVVIHKIKVKVKPVVEGDALKFDIDVTMQGDVGTIPTKTTKDEIRKKAEQEIKQQIEETYKEALKKDFDIYRLSEYLYRKDVQAWKRLQQNGKVELAEDSIRTLNVKITELRPGRNLFKKTID</sequence>
<dbReference type="InterPro" id="IPR057336">
    <property type="entry name" value="GerAC_N"/>
</dbReference>
<feature type="domain" description="Spore germination protein N-terminal" evidence="9">
    <location>
        <begin position="23"/>
        <end position="198"/>
    </location>
</feature>
<keyword evidence="3" id="KW-0309">Germination</keyword>
<evidence type="ECO:0000313" key="10">
    <source>
        <dbReference type="EMBL" id="TQR18502.1"/>
    </source>
</evidence>
<protein>
    <submittedName>
        <fullName evidence="10">Ger(X)C family spore germination protein</fullName>
    </submittedName>
</protein>
<comment type="similarity">
    <text evidence="2">Belongs to the GerABKC lipoprotein family.</text>
</comment>
<name>A0A544TM18_9BACI</name>
<keyword evidence="4" id="KW-0732">Signal</keyword>
<dbReference type="InterPro" id="IPR046953">
    <property type="entry name" value="Spore_GerAC-like_C"/>
</dbReference>
<keyword evidence="5" id="KW-0472">Membrane</keyword>
<evidence type="ECO:0000256" key="1">
    <source>
        <dbReference type="ARBA" id="ARBA00004635"/>
    </source>
</evidence>
<organism evidence="10 11">
    <name type="scientific">Psychrobacillus soli</name>
    <dbReference type="NCBI Taxonomy" id="1543965"/>
    <lineage>
        <taxon>Bacteria</taxon>
        <taxon>Bacillati</taxon>
        <taxon>Bacillota</taxon>
        <taxon>Bacilli</taxon>
        <taxon>Bacillales</taxon>
        <taxon>Bacillaceae</taxon>
        <taxon>Psychrobacillus</taxon>
    </lineage>
</organism>
<dbReference type="OrthoDB" id="2380468at2"/>
<dbReference type="PROSITE" id="PS51257">
    <property type="entry name" value="PROKAR_LIPOPROTEIN"/>
    <property type="match status" value="1"/>
</dbReference>
<comment type="subcellular location">
    <subcellularLocation>
        <location evidence="1">Membrane</location>
        <topology evidence="1">Lipid-anchor</topology>
    </subcellularLocation>
</comment>
<dbReference type="Pfam" id="PF05504">
    <property type="entry name" value="Spore_GerAC"/>
    <property type="match status" value="1"/>
</dbReference>
<dbReference type="PANTHER" id="PTHR35789:SF1">
    <property type="entry name" value="SPORE GERMINATION PROTEIN B3"/>
    <property type="match status" value="1"/>
</dbReference>